<dbReference type="EMBL" id="LR214972">
    <property type="protein sequence ID" value="VEU63093.1"/>
    <property type="molecule type" value="Genomic_DNA"/>
</dbReference>
<keyword evidence="2" id="KW-0732">Signal</keyword>
<feature type="chain" id="PRO_5019556912" evidence="2">
    <location>
        <begin position="25"/>
        <end position="1056"/>
    </location>
</feature>
<evidence type="ECO:0000256" key="1">
    <source>
        <dbReference type="SAM" id="MobiDB-lite"/>
    </source>
</evidence>
<feature type="signal peptide" evidence="2">
    <location>
        <begin position="1"/>
        <end position="24"/>
    </location>
</feature>
<dbReference type="Proteomes" id="UP000289952">
    <property type="component" value="Chromosome"/>
</dbReference>
<sequence>MKFRNFLLTTLTTSLASFALVSCAKESEPSKPSKPQDPNQEVITPINTDPSNQTKAKDPNTSKEITIAIDGSLRNFYNRVIDSFSKTTIGKEYQIKTVSKDLWSALELAFNSKEDDQDNLDIIYMPSDYITLLANANKLAYLDEFDNSLFNQITAKIKASAAEKEIMRQFGSVKLNDTSKLLGLVHNTEGLYIASSLPEAQAADILKSDETNTLVELITQGKMLLRFQDFWYSNGVFAGVFANLQKSEPQLSNIDLMKHILYTNPETNKVSSGFVISDKYNKHFKDALNVFTSLFFPIYQAAYIFTPEEYNNSVWGQKGISQLELKQSLSSNSEIANKAIFTLMKQGKIDFTVIGSWDAKNSQTNANAQSFFSIVKTNEQYEFLQAPGAWSFGISSRNLNASKERKEALKTFLNTIFEVASYHELFNNGTNIPFVKEVYNDLANSIKNQNIDQYNDLTNIAKSLGFETYQELKLNAFAKQEDLPQLSKLYNQATWGESWSLSNATNPVDEANYVASESLKGYLIQQEPNLTDEDFINMNLGKILPLRNTIAALLGLENINDLKGKKFPEWSDEHTDQWLVSKSLLKITNIPSYLAYEQNGRISDESMHIRKIETEIFGINGDNQSLKLDLIDKLTLMLWEDKQNQTNKLQEYKQNIINKAQSFVDQYSKAQLDLEQITNIVNSYLNTYLNPALVRFYYIKNYKSFPNTIYTKEEIQELQSWSNFNTWGESWSKNIDQTNPLAESNYVKASELKNQIKKLDSLATRDYDTLNFGDILPLRNGIAALLGLENVDLLTGVDNNTNQSWLVSHELLKAGSLNHPFASLMIHNNNSLHVRKIEEFIFGVDGDLNDSKTTFLQSLTQTLLKDLKAKNTKNLDQFKTYLYTRAQLFVDTFAKTIPTQDTIKQIVDGYLNTYLNPSKIRALIANLASRSSLPQGNASIPSDVIDKILAYEEKFKTNKTFNVFSSDKSIAEGGLGITKTQAIRPDNSNPVFEQVWKIMNKEVFGNALLYQDLKSYNIRTHDLFSFQIANALHSAFSKYIKELNDQNKTTKIVVSN</sequence>
<organism evidence="3 4">
    <name type="scientific">Mycoplasmopsis bovirhinis</name>
    <dbReference type="NCBI Taxonomy" id="29553"/>
    <lineage>
        <taxon>Bacteria</taxon>
        <taxon>Bacillati</taxon>
        <taxon>Mycoplasmatota</taxon>
        <taxon>Mycoplasmoidales</taxon>
        <taxon>Metamycoplasmataceae</taxon>
        <taxon>Mycoplasmopsis</taxon>
    </lineage>
</organism>
<protein>
    <submittedName>
        <fullName evidence="3">Maltose-binding periplasmic proteins/domains</fullName>
    </submittedName>
</protein>
<feature type="region of interest" description="Disordered" evidence="1">
    <location>
        <begin position="27"/>
        <end position="61"/>
    </location>
</feature>
<dbReference type="SUPFAM" id="SSF53850">
    <property type="entry name" value="Periplasmic binding protein-like II"/>
    <property type="match status" value="1"/>
</dbReference>
<reference evidence="3 4" key="1">
    <citation type="submission" date="2019-01" db="EMBL/GenBank/DDBJ databases">
        <authorList>
            <consortium name="Pathogen Informatics"/>
        </authorList>
    </citation>
    <scope>NUCLEOTIDE SEQUENCE [LARGE SCALE GENOMIC DNA]</scope>
    <source>
        <strain evidence="3 4">NCTC10118</strain>
    </source>
</reference>
<dbReference type="AlphaFoldDB" id="A0A449ADN4"/>
<gene>
    <name evidence="3" type="ORF">NCTC10118_00289</name>
</gene>
<accession>A0A449ADN4</accession>
<keyword evidence="4" id="KW-1185">Reference proteome</keyword>
<dbReference type="RefSeq" id="WP_165001837.1">
    <property type="nucleotide sequence ID" value="NZ_LR214972.1"/>
</dbReference>
<evidence type="ECO:0000313" key="3">
    <source>
        <dbReference type="EMBL" id="VEU63093.1"/>
    </source>
</evidence>
<proteinExistence type="predicted"/>
<dbReference type="PROSITE" id="PS51257">
    <property type="entry name" value="PROKAR_LIPOPROTEIN"/>
    <property type="match status" value="1"/>
</dbReference>
<evidence type="ECO:0000256" key="2">
    <source>
        <dbReference type="SAM" id="SignalP"/>
    </source>
</evidence>
<feature type="compositionally biased region" description="Polar residues" evidence="1">
    <location>
        <begin position="36"/>
        <end position="54"/>
    </location>
</feature>
<name>A0A449ADN4_9BACT</name>
<evidence type="ECO:0000313" key="4">
    <source>
        <dbReference type="Proteomes" id="UP000289952"/>
    </source>
</evidence>